<sequence length="218" mass="24314">MLFTGWLIGADRASSTVSRLLDTEFGGQNYLQCGLLADVMMGFVGFLSLIDGSHLRCRFEFYFDADAQLSDIDWVTIFRFPSRIASRFRIGSALLAGDPGRIHNPAEGERFNLGIGDRVNLGWKLAQGENGEVSQTLLLETYEPERRPIAATVLQHKDKEFTLETSIGWVSRARIAQSCAMAIRASCENYVVVDLVEDPEFMQSTLWSVSLYCCGPII</sequence>
<dbReference type="SUPFAM" id="SSF51905">
    <property type="entry name" value="FAD/NAD(P)-binding domain"/>
    <property type="match status" value="1"/>
</dbReference>
<evidence type="ECO:0000256" key="3">
    <source>
        <dbReference type="ARBA" id="ARBA00022827"/>
    </source>
</evidence>
<evidence type="ECO:0000256" key="1">
    <source>
        <dbReference type="ARBA" id="ARBA00001974"/>
    </source>
</evidence>
<dbReference type="InterPro" id="IPR036188">
    <property type="entry name" value="FAD/NAD-bd_sf"/>
</dbReference>
<dbReference type="InterPro" id="IPR050641">
    <property type="entry name" value="RIFMO-like"/>
</dbReference>
<dbReference type="Pfam" id="PF01494">
    <property type="entry name" value="FAD_binding_3"/>
    <property type="match status" value="1"/>
</dbReference>
<reference evidence="5 6" key="1">
    <citation type="journal article" date="2019" name="Emerg. Microbes Infect.">
        <title>Comprehensive subspecies identification of 175 nontuberculous mycobacteria species based on 7547 genomic profiles.</title>
        <authorList>
            <person name="Matsumoto Y."/>
            <person name="Kinjo T."/>
            <person name="Motooka D."/>
            <person name="Nabeya D."/>
            <person name="Jung N."/>
            <person name="Uechi K."/>
            <person name="Horii T."/>
            <person name="Iida T."/>
            <person name="Fujita J."/>
            <person name="Nakamura S."/>
        </authorList>
    </citation>
    <scope>NUCLEOTIDE SEQUENCE [LARGE SCALE GENOMIC DNA]</scope>
    <source>
        <strain evidence="5 6">JCM 17783</strain>
    </source>
</reference>
<dbReference type="AlphaFoldDB" id="A0A7I7Q7Z0"/>
<dbReference type="InterPro" id="IPR002938">
    <property type="entry name" value="FAD-bd"/>
</dbReference>
<dbReference type="PANTHER" id="PTHR43004">
    <property type="entry name" value="TRK SYSTEM POTASSIUM UPTAKE PROTEIN"/>
    <property type="match status" value="1"/>
</dbReference>
<evidence type="ECO:0000256" key="2">
    <source>
        <dbReference type="ARBA" id="ARBA00022630"/>
    </source>
</evidence>
<organism evidence="5 6">
    <name type="scientific">Mycobacterium stomatepiae</name>
    <dbReference type="NCBI Taxonomy" id="470076"/>
    <lineage>
        <taxon>Bacteria</taxon>
        <taxon>Bacillati</taxon>
        <taxon>Actinomycetota</taxon>
        <taxon>Actinomycetes</taxon>
        <taxon>Mycobacteriales</taxon>
        <taxon>Mycobacteriaceae</taxon>
        <taxon>Mycobacterium</taxon>
        <taxon>Mycobacterium simiae complex</taxon>
    </lineage>
</organism>
<proteinExistence type="predicted"/>
<dbReference type="GO" id="GO:0016709">
    <property type="term" value="F:oxidoreductase activity, acting on paired donors, with incorporation or reduction of molecular oxygen, NAD(P)H as one donor, and incorporation of one atom of oxygen"/>
    <property type="evidence" value="ECO:0007669"/>
    <property type="project" value="UniProtKB-ARBA"/>
</dbReference>
<gene>
    <name evidence="5" type="ORF">MSTO_24560</name>
</gene>
<keyword evidence="2" id="KW-0285">Flavoprotein</keyword>
<protein>
    <recommendedName>
        <fullName evidence="4">FAD-binding domain-containing protein</fullName>
    </recommendedName>
</protein>
<dbReference type="Gene3D" id="3.30.70.2450">
    <property type="match status" value="1"/>
</dbReference>
<dbReference type="PANTHER" id="PTHR43004:SF19">
    <property type="entry name" value="BINDING MONOOXYGENASE, PUTATIVE (JCVI)-RELATED"/>
    <property type="match status" value="1"/>
</dbReference>
<dbReference type="Gene3D" id="3.50.50.60">
    <property type="entry name" value="FAD/NAD(P)-binding domain"/>
    <property type="match status" value="1"/>
</dbReference>
<evidence type="ECO:0000259" key="4">
    <source>
        <dbReference type="Pfam" id="PF01494"/>
    </source>
</evidence>
<comment type="cofactor">
    <cofactor evidence="1">
        <name>FAD</name>
        <dbReference type="ChEBI" id="CHEBI:57692"/>
    </cofactor>
</comment>
<dbReference type="Proteomes" id="UP000467130">
    <property type="component" value="Chromosome"/>
</dbReference>
<dbReference type="RefSeq" id="WP_163790307.1">
    <property type="nucleotide sequence ID" value="NZ_AP022587.1"/>
</dbReference>
<name>A0A7I7Q7Z0_9MYCO</name>
<evidence type="ECO:0000313" key="5">
    <source>
        <dbReference type="EMBL" id="BBY22251.1"/>
    </source>
</evidence>
<keyword evidence="6" id="KW-1185">Reference proteome</keyword>
<dbReference type="EMBL" id="AP022587">
    <property type="protein sequence ID" value="BBY22251.1"/>
    <property type="molecule type" value="Genomic_DNA"/>
</dbReference>
<dbReference type="GO" id="GO:0071949">
    <property type="term" value="F:FAD binding"/>
    <property type="evidence" value="ECO:0007669"/>
    <property type="project" value="InterPro"/>
</dbReference>
<feature type="domain" description="FAD-binding" evidence="4">
    <location>
        <begin position="63"/>
        <end position="155"/>
    </location>
</feature>
<keyword evidence="3" id="KW-0274">FAD</keyword>
<evidence type="ECO:0000313" key="6">
    <source>
        <dbReference type="Proteomes" id="UP000467130"/>
    </source>
</evidence>
<accession>A0A7I7Q7Z0</accession>
<dbReference type="KEGG" id="msto:MSTO_24560"/>